<dbReference type="InterPro" id="IPR008886">
    <property type="entry name" value="UPF0227/Esterase_YqiA"/>
</dbReference>
<evidence type="ECO:0008006" key="3">
    <source>
        <dbReference type="Google" id="ProtNLM"/>
    </source>
</evidence>
<dbReference type="InterPro" id="IPR029058">
    <property type="entry name" value="AB_hydrolase_fold"/>
</dbReference>
<dbReference type="AlphaFoldDB" id="A0A7X0NGH0"/>
<keyword evidence="2" id="KW-1185">Reference proteome</keyword>
<dbReference type="Pfam" id="PF05728">
    <property type="entry name" value="UPF0227"/>
    <property type="match status" value="1"/>
</dbReference>
<dbReference type="EMBL" id="JACHHU010000009">
    <property type="protein sequence ID" value="MBB6543003.1"/>
    <property type="molecule type" value="Genomic_DNA"/>
</dbReference>
<reference evidence="1 2" key="1">
    <citation type="submission" date="2020-08" db="EMBL/GenBank/DDBJ databases">
        <title>Genomic Encyclopedia of Type Strains, Phase IV (KMG-IV): sequencing the most valuable type-strain genomes for metagenomic binning, comparative biology and taxonomic classification.</title>
        <authorList>
            <person name="Goeker M."/>
        </authorList>
    </citation>
    <scope>NUCLEOTIDE SEQUENCE [LARGE SCALE GENOMIC DNA]</scope>
    <source>
        <strain evidence="1 2">DSM 26287</strain>
    </source>
</reference>
<sequence>MKIKQILYIHGFNSSPKSLKAEQTKQYLHQKFPHVKFHCPQIKSSPNEAIAQLSQILEENKGDWFLIGSSLGGYFSTYLSEKYQLPAAIVNPAVRPYELLNGYLGVQTNPYTNEIYTVTEQYIDDLIALEQNEITKKHYLVMVQTGDEVLDYQQAVNKFQQCQLIVQQSGDHSFVNYSTLLPQIAQFFKL</sequence>
<dbReference type="PANTHER" id="PTHR35602">
    <property type="entry name" value="ESTERASE YQIA-RELATED"/>
    <property type="match status" value="1"/>
</dbReference>
<protein>
    <recommendedName>
        <fullName evidence="3">Esterase YqiA</fullName>
    </recommendedName>
</protein>
<proteinExistence type="predicted"/>
<evidence type="ECO:0000313" key="2">
    <source>
        <dbReference type="Proteomes" id="UP000537141"/>
    </source>
</evidence>
<gene>
    <name evidence="1" type="ORF">HNQ55_001507</name>
</gene>
<dbReference type="PANTHER" id="PTHR35602:SF3">
    <property type="entry name" value="ESTERASE YQIA"/>
    <property type="match status" value="1"/>
</dbReference>
<dbReference type="Gene3D" id="3.40.50.1820">
    <property type="entry name" value="alpha/beta hydrolase"/>
    <property type="match status" value="1"/>
</dbReference>
<accession>A0A7X0NGH0</accession>
<organism evidence="1 2">
    <name type="scientific">Thalassotalea piscium</name>
    <dbReference type="NCBI Taxonomy" id="1230533"/>
    <lineage>
        <taxon>Bacteria</taxon>
        <taxon>Pseudomonadati</taxon>
        <taxon>Pseudomonadota</taxon>
        <taxon>Gammaproteobacteria</taxon>
        <taxon>Alteromonadales</taxon>
        <taxon>Colwelliaceae</taxon>
        <taxon>Thalassotalea</taxon>
    </lineage>
</organism>
<dbReference type="RefSeq" id="WP_184423808.1">
    <property type="nucleotide sequence ID" value="NZ_AP027362.1"/>
</dbReference>
<name>A0A7X0NGH0_9GAMM</name>
<evidence type="ECO:0000313" key="1">
    <source>
        <dbReference type="EMBL" id="MBB6543003.1"/>
    </source>
</evidence>
<dbReference type="SUPFAM" id="SSF53474">
    <property type="entry name" value="alpha/beta-Hydrolases"/>
    <property type="match status" value="1"/>
</dbReference>
<comment type="caution">
    <text evidence="1">The sequence shown here is derived from an EMBL/GenBank/DDBJ whole genome shotgun (WGS) entry which is preliminary data.</text>
</comment>
<dbReference type="Proteomes" id="UP000537141">
    <property type="component" value="Unassembled WGS sequence"/>
</dbReference>